<gene>
    <name evidence="2" type="ORF">PAECIP111894_00274</name>
</gene>
<accession>A0ABM9B6L9</accession>
<feature type="chain" id="PRO_5046293637" evidence="1">
    <location>
        <begin position="28"/>
        <end position="202"/>
    </location>
</feature>
<keyword evidence="1" id="KW-0732">Signal</keyword>
<name>A0ABM9B6L9_9BACL</name>
<dbReference type="Proteomes" id="UP000838749">
    <property type="component" value="Unassembled WGS sequence"/>
</dbReference>
<sequence>MKSKRIYTLLILIPVLLVLAVCSSGNAQVYKMEPDTFSKRDMAIYKVDNSKERVSYGMSRKNAEKVLGTGNEGISNWYTYDSGVSVLYRHDKAVVITLERVSQGAYKTARGAEVGTNKERIKELYGEKYAIENASETMKSLKYLEYYYDTETKELVKEYQSDFKSLSKKELRAKHLLSTTYDEDGKIVLIILMDGQASNTFE</sequence>
<evidence type="ECO:0000313" key="3">
    <source>
        <dbReference type="Proteomes" id="UP000838749"/>
    </source>
</evidence>
<keyword evidence="3" id="KW-1185">Reference proteome</keyword>
<organism evidence="2 3">
    <name type="scientific">Paenibacillus pseudetheri</name>
    <dbReference type="NCBI Taxonomy" id="2897682"/>
    <lineage>
        <taxon>Bacteria</taxon>
        <taxon>Bacillati</taxon>
        <taxon>Bacillota</taxon>
        <taxon>Bacilli</taxon>
        <taxon>Bacillales</taxon>
        <taxon>Paenibacillaceae</taxon>
        <taxon>Paenibacillus</taxon>
    </lineage>
</organism>
<evidence type="ECO:0000313" key="2">
    <source>
        <dbReference type="EMBL" id="CAH1054129.1"/>
    </source>
</evidence>
<comment type="caution">
    <text evidence="2">The sequence shown here is derived from an EMBL/GenBank/DDBJ whole genome shotgun (WGS) entry which is preliminary data.</text>
</comment>
<proteinExistence type="predicted"/>
<protein>
    <submittedName>
        <fullName evidence="2">Uncharacterized protein</fullName>
    </submittedName>
</protein>
<dbReference type="RefSeq" id="WP_234530200.1">
    <property type="nucleotide sequence ID" value="NZ_CAKMAB010000001.1"/>
</dbReference>
<dbReference type="EMBL" id="CAKMAB010000001">
    <property type="protein sequence ID" value="CAH1054129.1"/>
    <property type="molecule type" value="Genomic_DNA"/>
</dbReference>
<reference evidence="2" key="1">
    <citation type="submission" date="2021-12" db="EMBL/GenBank/DDBJ databases">
        <authorList>
            <person name="Criscuolo A."/>
        </authorList>
    </citation>
    <scope>NUCLEOTIDE SEQUENCE</scope>
    <source>
        <strain evidence="2">CIP111894</strain>
    </source>
</reference>
<feature type="signal peptide" evidence="1">
    <location>
        <begin position="1"/>
        <end position="27"/>
    </location>
</feature>
<evidence type="ECO:0000256" key="1">
    <source>
        <dbReference type="SAM" id="SignalP"/>
    </source>
</evidence>